<accession>A0A4Z2F3E9</accession>
<dbReference type="AlphaFoldDB" id="A0A4Z2F3E9"/>
<proteinExistence type="predicted"/>
<comment type="caution">
    <text evidence="1">The sequence shown here is derived from an EMBL/GenBank/DDBJ whole genome shotgun (WGS) entry which is preliminary data.</text>
</comment>
<keyword evidence="2" id="KW-1185">Reference proteome</keyword>
<reference evidence="1 2" key="1">
    <citation type="submission" date="2019-03" db="EMBL/GenBank/DDBJ databases">
        <title>First draft genome of Liparis tanakae, snailfish: a comprehensive survey of snailfish specific genes.</title>
        <authorList>
            <person name="Kim W."/>
            <person name="Song I."/>
            <person name="Jeong J.-H."/>
            <person name="Kim D."/>
            <person name="Kim S."/>
            <person name="Ryu S."/>
            <person name="Song J.Y."/>
            <person name="Lee S.K."/>
        </authorList>
    </citation>
    <scope>NUCLEOTIDE SEQUENCE [LARGE SCALE GENOMIC DNA]</scope>
    <source>
        <tissue evidence="1">Muscle</tissue>
    </source>
</reference>
<evidence type="ECO:0000313" key="1">
    <source>
        <dbReference type="EMBL" id="TNN35689.1"/>
    </source>
</evidence>
<organism evidence="1 2">
    <name type="scientific">Liparis tanakae</name>
    <name type="common">Tanaka's snailfish</name>
    <dbReference type="NCBI Taxonomy" id="230148"/>
    <lineage>
        <taxon>Eukaryota</taxon>
        <taxon>Metazoa</taxon>
        <taxon>Chordata</taxon>
        <taxon>Craniata</taxon>
        <taxon>Vertebrata</taxon>
        <taxon>Euteleostomi</taxon>
        <taxon>Actinopterygii</taxon>
        <taxon>Neopterygii</taxon>
        <taxon>Teleostei</taxon>
        <taxon>Neoteleostei</taxon>
        <taxon>Acanthomorphata</taxon>
        <taxon>Eupercaria</taxon>
        <taxon>Perciformes</taxon>
        <taxon>Cottioidei</taxon>
        <taxon>Cottales</taxon>
        <taxon>Liparidae</taxon>
        <taxon>Liparis</taxon>
    </lineage>
</organism>
<sequence>MDVGGNDLQMAAKSPQSTPSVVVHDDVNFARFQRSNLVIAKKIINTGQPVQAAGDDITGSICLGGRKLTHRVGVRVMEITYLDVTLLVRSGVGGGWRGEGPVSILRTVGTGPALHGLSPVR</sequence>
<protein>
    <submittedName>
        <fullName evidence="1">Uncharacterized protein</fullName>
    </submittedName>
</protein>
<gene>
    <name evidence="1" type="ORF">EYF80_054150</name>
</gene>
<dbReference type="EMBL" id="SRLO01001725">
    <property type="protein sequence ID" value="TNN35689.1"/>
    <property type="molecule type" value="Genomic_DNA"/>
</dbReference>
<dbReference type="Proteomes" id="UP000314294">
    <property type="component" value="Unassembled WGS sequence"/>
</dbReference>
<name>A0A4Z2F3E9_9TELE</name>
<evidence type="ECO:0000313" key="2">
    <source>
        <dbReference type="Proteomes" id="UP000314294"/>
    </source>
</evidence>